<dbReference type="SUPFAM" id="SSF52540">
    <property type="entry name" value="P-loop containing nucleoside triphosphate hydrolases"/>
    <property type="match status" value="2"/>
</dbReference>
<name>A0A285D7C1_9BACI</name>
<organism evidence="6 7">
    <name type="scientific">Bacillus oleivorans</name>
    <dbReference type="NCBI Taxonomy" id="1448271"/>
    <lineage>
        <taxon>Bacteria</taxon>
        <taxon>Bacillati</taxon>
        <taxon>Bacillota</taxon>
        <taxon>Bacilli</taxon>
        <taxon>Bacillales</taxon>
        <taxon>Bacillaceae</taxon>
        <taxon>Bacillus</taxon>
    </lineage>
</organism>
<dbReference type="Pfam" id="PF13476">
    <property type="entry name" value="AAA_23"/>
    <property type="match status" value="1"/>
</dbReference>
<dbReference type="PANTHER" id="PTHR32114:SF2">
    <property type="entry name" value="ABC TRANSPORTER ABCH.3"/>
    <property type="match status" value="1"/>
</dbReference>
<dbReference type="EMBL" id="OAOP01000013">
    <property type="protein sequence ID" value="SNX75545.1"/>
    <property type="molecule type" value="Genomic_DNA"/>
</dbReference>
<accession>A0A285D7C1</accession>
<sequence length="690" mass="79420">MRLKKIVMENFKQYYGMQSITFSGANEGDERNVTVVYGENGRGKTTLYRSMLFGFYGDRFLEQDEHEDNKDSVIYLANLKALDDAAEEGKGIHVGVTIEFSHNGEQYEINRYFKAIKDQKGDIHEDIPSVKLRIIKEDGNTEYLDETKSEEISEIINSILDERVKNYFLFDGERIESLTKASKKQKENIRMGIKNLLKIDNLFLLKQALEENRKEINQELKKISTGDMLKNLQQLEETDQTIAELQEKINNQVKELQFAENQKADIDRKLKEIENQRPTLDKILSLEKTIERLEEEKKKTNQNMVDLTPSLSVLLAKDLVGDLIADLEGQRIRGEVPSEIKTELIDRLLNEMSCICGRELHIGSKEYEKLLDWKQKSNTQMYEKHAMKLFGDLKTTASHIMYNTGAISESLSNVVQIEEQLEIHTNDYELLKKNVGKVSEQDMVNNFQYRDSLMKDIARSEQQLESYEEQLEEAFKHKEILTKKQKSLDVENELQVQIKRKAEIVDKSLEALNEIIQSFESEIKVDLEAKANEIFKHLIDDGGSTNLKKIVVNDNYTLDVLDWSGRPFLANISAGQRQIISLSFITALAEVAGGSSILEIPLFMDTPFGRLSPDHRYNLVRHIPTITPQWILLVTGSEFKEDEEAKFLKETEKWGKLYILDAVSEGVTNIEEISPEELSIIKAKERVSIQ</sequence>
<dbReference type="GO" id="GO:0006302">
    <property type="term" value="P:double-strand break repair"/>
    <property type="evidence" value="ECO:0007669"/>
    <property type="project" value="InterPro"/>
</dbReference>
<gene>
    <name evidence="6" type="ORF">SAMN05877753_11345</name>
</gene>
<evidence type="ECO:0000313" key="6">
    <source>
        <dbReference type="EMBL" id="SNX75545.1"/>
    </source>
</evidence>
<dbReference type="PANTHER" id="PTHR32114">
    <property type="entry name" value="ABC TRANSPORTER ABCH.3"/>
    <property type="match status" value="1"/>
</dbReference>
<protein>
    <recommendedName>
        <fullName evidence="3">Nuclease SbcCD subunit C</fullName>
    </recommendedName>
</protein>
<keyword evidence="7" id="KW-1185">Reference proteome</keyword>
<evidence type="ECO:0000256" key="4">
    <source>
        <dbReference type="SAM" id="Coils"/>
    </source>
</evidence>
<keyword evidence="4" id="KW-0175">Coiled coil</keyword>
<evidence type="ECO:0000313" key="7">
    <source>
        <dbReference type="Proteomes" id="UP000219546"/>
    </source>
</evidence>
<comment type="subunit">
    <text evidence="2">Heterodimer of SbcC and SbcD.</text>
</comment>
<dbReference type="InterPro" id="IPR027417">
    <property type="entry name" value="P-loop_NTPase"/>
</dbReference>
<proteinExistence type="inferred from homology"/>
<evidence type="ECO:0000256" key="2">
    <source>
        <dbReference type="ARBA" id="ARBA00011322"/>
    </source>
</evidence>
<dbReference type="InterPro" id="IPR038729">
    <property type="entry name" value="Rad50/SbcC_AAA"/>
</dbReference>
<evidence type="ECO:0000256" key="1">
    <source>
        <dbReference type="ARBA" id="ARBA00006930"/>
    </source>
</evidence>
<dbReference type="Proteomes" id="UP000219546">
    <property type="component" value="Unassembled WGS sequence"/>
</dbReference>
<dbReference type="GO" id="GO:0016887">
    <property type="term" value="F:ATP hydrolysis activity"/>
    <property type="evidence" value="ECO:0007669"/>
    <property type="project" value="InterPro"/>
</dbReference>
<dbReference type="OrthoDB" id="9795626at2"/>
<feature type="coiled-coil region" evidence="4">
    <location>
        <begin position="199"/>
        <end position="303"/>
    </location>
</feature>
<feature type="domain" description="Rad50/SbcC-type AAA" evidence="5">
    <location>
        <begin position="5"/>
        <end position="256"/>
    </location>
</feature>
<evidence type="ECO:0000259" key="5">
    <source>
        <dbReference type="Pfam" id="PF13476"/>
    </source>
</evidence>
<evidence type="ECO:0000256" key="3">
    <source>
        <dbReference type="ARBA" id="ARBA00013368"/>
    </source>
</evidence>
<dbReference type="AlphaFoldDB" id="A0A285D7C1"/>
<reference evidence="6 7" key="1">
    <citation type="submission" date="2017-08" db="EMBL/GenBank/DDBJ databases">
        <authorList>
            <person name="de Groot N.N."/>
        </authorList>
    </citation>
    <scope>NUCLEOTIDE SEQUENCE [LARGE SCALE GENOMIC DNA]</scope>
    <source>
        <strain evidence="6 7">JC228</strain>
    </source>
</reference>
<dbReference type="RefSeq" id="WP_097160610.1">
    <property type="nucleotide sequence ID" value="NZ_JBEPMQ010000017.1"/>
</dbReference>
<dbReference type="Gene3D" id="3.40.50.300">
    <property type="entry name" value="P-loop containing nucleotide triphosphate hydrolases"/>
    <property type="match status" value="2"/>
</dbReference>
<comment type="similarity">
    <text evidence="1">Belongs to the SMC family. SbcC subfamily.</text>
</comment>
<feature type="coiled-coil region" evidence="4">
    <location>
        <begin position="414"/>
        <end position="484"/>
    </location>
</feature>